<reference evidence="8 9" key="1">
    <citation type="submission" date="2016-10" db="EMBL/GenBank/DDBJ databases">
        <title>Paenibacillus species isolates.</title>
        <authorList>
            <person name="Beno S.M."/>
        </authorList>
    </citation>
    <scope>NUCLEOTIDE SEQUENCE [LARGE SCALE GENOMIC DNA]</scope>
    <source>
        <strain evidence="8 9">FSL H7-0744</strain>
    </source>
</reference>
<evidence type="ECO:0000259" key="7">
    <source>
        <dbReference type="Pfam" id="PF08281"/>
    </source>
</evidence>
<evidence type="ECO:0000256" key="5">
    <source>
        <dbReference type="ARBA" id="ARBA00023163"/>
    </source>
</evidence>
<comment type="caution">
    <text evidence="8">The sequence shown here is derived from an EMBL/GenBank/DDBJ whole genome shotgun (WGS) entry which is preliminary data.</text>
</comment>
<keyword evidence="4" id="KW-0238">DNA-binding</keyword>
<dbReference type="Gene3D" id="1.10.1740.10">
    <property type="match status" value="1"/>
</dbReference>
<protein>
    <recommendedName>
        <fullName evidence="10">RNA polymerase subunit sigma</fullName>
    </recommendedName>
</protein>
<evidence type="ECO:0000313" key="9">
    <source>
        <dbReference type="Proteomes" id="UP000187412"/>
    </source>
</evidence>
<comment type="similarity">
    <text evidence="1">Belongs to the sigma-70 factor family. ECF subfamily.</text>
</comment>
<dbReference type="Gene3D" id="1.10.10.10">
    <property type="entry name" value="Winged helix-like DNA-binding domain superfamily/Winged helix DNA-binding domain"/>
    <property type="match status" value="1"/>
</dbReference>
<dbReference type="InterPro" id="IPR014284">
    <property type="entry name" value="RNA_pol_sigma-70_dom"/>
</dbReference>
<dbReference type="PANTHER" id="PTHR43133">
    <property type="entry name" value="RNA POLYMERASE ECF-TYPE SIGMA FACTO"/>
    <property type="match status" value="1"/>
</dbReference>
<dbReference type="CDD" id="cd06171">
    <property type="entry name" value="Sigma70_r4"/>
    <property type="match status" value="1"/>
</dbReference>
<evidence type="ECO:0000313" key="8">
    <source>
        <dbReference type="EMBL" id="OMD41897.1"/>
    </source>
</evidence>
<evidence type="ECO:0000256" key="2">
    <source>
        <dbReference type="ARBA" id="ARBA00023015"/>
    </source>
</evidence>
<dbReference type="Pfam" id="PF04542">
    <property type="entry name" value="Sigma70_r2"/>
    <property type="match status" value="1"/>
</dbReference>
<dbReference type="EMBL" id="MPTB01000043">
    <property type="protein sequence ID" value="OMD41897.1"/>
    <property type="molecule type" value="Genomic_DNA"/>
</dbReference>
<feature type="domain" description="RNA polymerase sigma factor 70 region 4 type 2" evidence="7">
    <location>
        <begin position="126"/>
        <end position="177"/>
    </location>
</feature>
<sequence length="188" mass="22468">MITDKQLIEGCRSGRREMLGLLVDRYKDDLYRFCRHLTLNAQDAEDLFQEVWVRVIRKLEKYDCERSFKAWLFQVTVNLHRDRYRRWKKLQHRFLGEASFQADFLNIRDSSPLTEEALLRNERNAELEQGLRALSKRYLAPLVLYYYNEFSYEEIAEMLGIPVGTVKSRLNQGKKLLQTSMQHVKEEA</sequence>
<proteinExistence type="inferred from homology"/>
<dbReference type="InterPro" id="IPR013325">
    <property type="entry name" value="RNA_pol_sigma_r2"/>
</dbReference>
<dbReference type="InterPro" id="IPR039425">
    <property type="entry name" value="RNA_pol_sigma-70-like"/>
</dbReference>
<name>A0ABX3GZY5_PAEBO</name>
<dbReference type="InterPro" id="IPR013324">
    <property type="entry name" value="RNA_pol_sigma_r3/r4-like"/>
</dbReference>
<keyword evidence="9" id="KW-1185">Reference proteome</keyword>
<dbReference type="NCBIfam" id="TIGR02937">
    <property type="entry name" value="sigma70-ECF"/>
    <property type="match status" value="1"/>
</dbReference>
<organism evidence="8 9">
    <name type="scientific">Paenibacillus borealis</name>
    <dbReference type="NCBI Taxonomy" id="160799"/>
    <lineage>
        <taxon>Bacteria</taxon>
        <taxon>Bacillati</taxon>
        <taxon>Bacillota</taxon>
        <taxon>Bacilli</taxon>
        <taxon>Bacillales</taxon>
        <taxon>Paenibacillaceae</taxon>
        <taxon>Paenibacillus</taxon>
    </lineage>
</organism>
<evidence type="ECO:0000259" key="6">
    <source>
        <dbReference type="Pfam" id="PF04542"/>
    </source>
</evidence>
<dbReference type="InterPro" id="IPR013249">
    <property type="entry name" value="RNA_pol_sigma70_r4_t2"/>
</dbReference>
<gene>
    <name evidence="8" type="ORF">BSK56_26445</name>
</gene>
<accession>A0ABX3GZY5</accession>
<keyword evidence="5" id="KW-0804">Transcription</keyword>
<dbReference type="InterPro" id="IPR007627">
    <property type="entry name" value="RNA_pol_sigma70_r2"/>
</dbReference>
<dbReference type="RefSeq" id="WP_076113476.1">
    <property type="nucleotide sequence ID" value="NZ_MPTB01000043.1"/>
</dbReference>
<evidence type="ECO:0000256" key="4">
    <source>
        <dbReference type="ARBA" id="ARBA00023125"/>
    </source>
</evidence>
<feature type="domain" description="RNA polymerase sigma-70 region 2" evidence="6">
    <location>
        <begin position="22"/>
        <end position="86"/>
    </location>
</feature>
<dbReference type="PANTHER" id="PTHR43133:SF8">
    <property type="entry name" value="RNA POLYMERASE SIGMA FACTOR HI_1459-RELATED"/>
    <property type="match status" value="1"/>
</dbReference>
<dbReference type="Proteomes" id="UP000187412">
    <property type="component" value="Unassembled WGS sequence"/>
</dbReference>
<dbReference type="SUPFAM" id="SSF88946">
    <property type="entry name" value="Sigma2 domain of RNA polymerase sigma factors"/>
    <property type="match status" value="1"/>
</dbReference>
<keyword evidence="3" id="KW-0731">Sigma factor</keyword>
<dbReference type="SUPFAM" id="SSF88659">
    <property type="entry name" value="Sigma3 and sigma4 domains of RNA polymerase sigma factors"/>
    <property type="match status" value="1"/>
</dbReference>
<keyword evidence="2" id="KW-0805">Transcription regulation</keyword>
<dbReference type="InterPro" id="IPR036388">
    <property type="entry name" value="WH-like_DNA-bd_sf"/>
</dbReference>
<evidence type="ECO:0000256" key="3">
    <source>
        <dbReference type="ARBA" id="ARBA00023082"/>
    </source>
</evidence>
<evidence type="ECO:0008006" key="10">
    <source>
        <dbReference type="Google" id="ProtNLM"/>
    </source>
</evidence>
<dbReference type="Pfam" id="PF08281">
    <property type="entry name" value="Sigma70_r4_2"/>
    <property type="match status" value="1"/>
</dbReference>
<evidence type="ECO:0000256" key="1">
    <source>
        <dbReference type="ARBA" id="ARBA00010641"/>
    </source>
</evidence>